<evidence type="ECO:0000313" key="2">
    <source>
        <dbReference type="Proteomes" id="UP000824120"/>
    </source>
</evidence>
<sequence>MSLFLLRLADEISSGVGSYPRPKIKKKELASFAQSAKDELRDVEESVKEILVPAPFTSR</sequence>
<proteinExistence type="predicted"/>
<protein>
    <submittedName>
        <fullName evidence="1">Uncharacterized protein</fullName>
    </submittedName>
</protein>
<accession>A0A9J5ZT95</accession>
<name>A0A9J5ZT95_SOLCO</name>
<evidence type="ECO:0000313" key="1">
    <source>
        <dbReference type="EMBL" id="KAG5615323.1"/>
    </source>
</evidence>
<dbReference type="Proteomes" id="UP000824120">
    <property type="component" value="Chromosome 3"/>
</dbReference>
<dbReference type="AlphaFoldDB" id="A0A9J5ZT95"/>
<organism evidence="1 2">
    <name type="scientific">Solanum commersonii</name>
    <name type="common">Commerson's wild potato</name>
    <name type="synonym">Commerson's nightshade</name>
    <dbReference type="NCBI Taxonomy" id="4109"/>
    <lineage>
        <taxon>Eukaryota</taxon>
        <taxon>Viridiplantae</taxon>
        <taxon>Streptophyta</taxon>
        <taxon>Embryophyta</taxon>
        <taxon>Tracheophyta</taxon>
        <taxon>Spermatophyta</taxon>
        <taxon>Magnoliopsida</taxon>
        <taxon>eudicotyledons</taxon>
        <taxon>Gunneridae</taxon>
        <taxon>Pentapetalae</taxon>
        <taxon>asterids</taxon>
        <taxon>lamiids</taxon>
        <taxon>Solanales</taxon>
        <taxon>Solanaceae</taxon>
        <taxon>Solanoideae</taxon>
        <taxon>Solaneae</taxon>
        <taxon>Solanum</taxon>
    </lineage>
</organism>
<gene>
    <name evidence="1" type="ORF">H5410_015147</name>
</gene>
<keyword evidence="2" id="KW-1185">Reference proteome</keyword>
<comment type="caution">
    <text evidence="1">The sequence shown here is derived from an EMBL/GenBank/DDBJ whole genome shotgun (WGS) entry which is preliminary data.</text>
</comment>
<reference evidence="1 2" key="1">
    <citation type="submission" date="2020-09" db="EMBL/GenBank/DDBJ databases">
        <title>De no assembly of potato wild relative species, Solanum commersonii.</title>
        <authorList>
            <person name="Cho K."/>
        </authorList>
    </citation>
    <scope>NUCLEOTIDE SEQUENCE [LARGE SCALE GENOMIC DNA]</scope>
    <source>
        <strain evidence="1">LZ3.2</strain>
        <tissue evidence="1">Leaf</tissue>
    </source>
</reference>
<dbReference type="EMBL" id="JACXVP010000003">
    <property type="protein sequence ID" value="KAG5615323.1"/>
    <property type="molecule type" value="Genomic_DNA"/>
</dbReference>